<keyword evidence="3" id="KW-1185">Reference proteome</keyword>
<evidence type="ECO:0000313" key="3">
    <source>
        <dbReference type="Proteomes" id="UP001454036"/>
    </source>
</evidence>
<reference evidence="2 3" key="1">
    <citation type="submission" date="2024-01" db="EMBL/GenBank/DDBJ databases">
        <title>The complete chloroplast genome sequence of Lithospermum erythrorhizon: insights into the phylogenetic relationship among Boraginaceae species and the maternal lineages of purple gromwells.</title>
        <authorList>
            <person name="Okada T."/>
            <person name="Watanabe K."/>
        </authorList>
    </citation>
    <scope>NUCLEOTIDE SEQUENCE [LARGE SCALE GENOMIC DNA]</scope>
</reference>
<gene>
    <name evidence="2" type="ORF">LIER_10926</name>
</gene>
<dbReference type="Proteomes" id="UP001454036">
    <property type="component" value="Unassembled WGS sequence"/>
</dbReference>
<evidence type="ECO:0000313" key="2">
    <source>
        <dbReference type="EMBL" id="GAA0152445.1"/>
    </source>
</evidence>
<evidence type="ECO:0000256" key="1">
    <source>
        <dbReference type="SAM" id="MobiDB-lite"/>
    </source>
</evidence>
<proteinExistence type="predicted"/>
<name>A0AAV3PMG4_LITER</name>
<comment type="caution">
    <text evidence="2">The sequence shown here is derived from an EMBL/GenBank/DDBJ whole genome shotgun (WGS) entry which is preliminary data.</text>
</comment>
<dbReference type="EMBL" id="BAABME010001987">
    <property type="protein sequence ID" value="GAA0152445.1"/>
    <property type="molecule type" value="Genomic_DNA"/>
</dbReference>
<accession>A0AAV3PMG4</accession>
<sequence length="194" mass="20992">MRILRPATAGCQNRIITHGLLTSGTRSNPARSSSSPQVSSFLSALAGSGSSVLLQATALASRAPSSSRRPPDSLAPKPTDRANAPPPGLKIIFVIALEIGVRVSVHPCVLASVTPIAEFFLTSFSLRTQKDDFLYFTVRIEMKGFYEAFASKVEPKIWRPFFFYTSSEGLPQGVPFEFTSHPKSNGALPRTAKH</sequence>
<feature type="region of interest" description="Disordered" evidence="1">
    <location>
        <begin position="61"/>
        <end position="82"/>
    </location>
</feature>
<organism evidence="2 3">
    <name type="scientific">Lithospermum erythrorhizon</name>
    <name type="common">Purple gromwell</name>
    <name type="synonym">Lithospermum officinale var. erythrorhizon</name>
    <dbReference type="NCBI Taxonomy" id="34254"/>
    <lineage>
        <taxon>Eukaryota</taxon>
        <taxon>Viridiplantae</taxon>
        <taxon>Streptophyta</taxon>
        <taxon>Embryophyta</taxon>
        <taxon>Tracheophyta</taxon>
        <taxon>Spermatophyta</taxon>
        <taxon>Magnoliopsida</taxon>
        <taxon>eudicotyledons</taxon>
        <taxon>Gunneridae</taxon>
        <taxon>Pentapetalae</taxon>
        <taxon>asterids</taxon>
        <taxon>lamiids</taxon>
        <taxon>Boraginales</taxon>
        <taxon>Boraginaceae</taxon>
        <taxon>Boraginoideae</taxon>
        <taxon>Lithospermeae</taxon>
        <taxon>Lithospermum</taxon>
    </lineage>
</organism>
<protein>
    <submittedName>
        <fullName evidence="2">Uncharacterized protein</fullName>
    </submittedName>
</protein>
<dbReference type="AlphaFoldDB" id="A0AAV3PMG4"/>
<feature type="compositionally biased region" description="Low complexity" evidence="1">
    <location>
        <begin position="61"/>
        <end position="76"/>
    </location>
</feature>